<reference evidence="2" key="1">
    <citation type="submission" date="2020-10" db="EMBL/GenBank/DDBJ databases">
        <authorList>
            <person name="Gilroy R."/>
        </authorList>
    </citation>
    <scope>NUCLEOTIDE SEQUENCE</scope>
    <source>
        <strain evidence="2">CHK195-11698</strain>
    </source>
</reference>
<dbReference type="EMBL" id="DVMJ01000059">
    <property type="protein sequence ID" value="HIU13837.1"/>
    <property type="molecule type" value="Genomic_DNA"/>
</dbReference>
<dbReference type="PANTHER" id="PTHR36833">
    <property type="entry name" value="SLR0610 PROTEIN-RELATED"/>
    <property type="match status" value="1"/>
</dbReference>
<feature type="transmembrane region" description="Helical" evidence="1">
    <location>
        <begin position="129"/>
        <end position="154"/>
    </location>
</feature>
<comment type="caution">
    <text evidence="2">The sequence shown here is derived from an EMBL/GenBank/DDBJ whole genome shotgun (WGS) entry which is preliminary data.</text>
</comment>
<reference evidence="2" key="2">
    <citation type="journal article" date="2021" name="PeerJ">
        <title>Extensive microbial diversity within the chicken gut microbiome revealed by metagenomics and culture.</title>
        <authorList>
            <person name="Gilroy R."/>
            <person name="Ravi A."/>
            <person name="Getino M."/>
            <person name="Pursley I."/>
            <person name="Horton D.L."/>
            <person name="Alikhan N.F."/>
            <person name="Baker D."/>
            <person name="Gharbi K."/>
            <person name="Hall N."/>
            <person name="Watson M."/>
            <person name="Adriaenssens E.M."/>
            <person name="Foster-Nyarko E."/>
            <person name="Jarju S."/>
            <person name="Secka A."/>
            <person name="Antonio M."/>
            <person name="Oren A."/>
            <person name="Chaudhuri R.R."/>
            <person name="La Ragione R."/>
            <person name="Hildebrand F."/>
            <person name="Pallen M.J."/>
        </authorList>
    </citation>
    <scope>NUCLEOTIDE SEQUENCE</scope>
    <source>
        <strain evidence="2">CHK195-11698</strain>
    </source>
</reference>
<evidence type="ECO:0000256" key="1">
    <source>
        <dbReference type="SAM" id="Phobius"/>
    </source>
</evidence>
<feature type="transmembrane region" description="Helical" evidence="1">
    <location>
        <begin position="196"/>
        <end position="214"/>
    </location>
</feature>
<dbReference type="PANTHER" id="PTHR36833:SF1">
    <property type="entry name" value="INTEGRAL MEMBRANE TRANSPORT PROTEIN"/>
    <property type="match status" value="1"/>
</dbReference>
<proteinExistence type="predicted"/>
<protein>
    <submittedName>
        <fullName evidence="2">ABC-2 family transporter protein</fullName>
    </submittedName>
</protein>
<feature type="transmembrane region" description="Helical" evidence="1">
    <location>
        <begin position="21"/>
        <end position="43"/>
    </location>
</feature>
<feature type="transmembrane region" description="Helical" evidence="1">
    <location>
        <begin position="58"/>
        <end position="79"/>
    </location>
</feature>
<dbReference type="AlphaFoldDB" id="A0A9D1HQ19"/>
<organism evidence="2 3">
    <name type="scientific">Candidatus Fimiplasma intestinipullorum</name>
    <dbReference type="NCBI Taxonomy" id="2840825"/>
    <lineage>
        <taxon>Bacteria</taxon>
        <taxon>Bacillati</taxon>
        <taxon>Bacillota</taxon>
        <taxon>Clostridia</taxon>
        <taxon>Eubacteriales</taxon>
        <taxon>Candidatus Fimiplasma</taxon>
    </lineage>
</organism>
<dbReference type="Pfam" id="PF06182">
    <property type="entry name" value="ABC2_membrane_6"/>
    <property type="match status" value="1"/>
</dbReference>
<evidence type="ECO:0000313" key="3">
    <source>
        <dbReference type="Proteomes" id="UP000824175"/>
    </source>
</evidence>
<name>A0A9D1HQ19_9FIRM</name>
<gene>
    <name evidence="2" type="ORF">IAD15_07200</name>
</gene>
<dbReference type="Proteomes" id="UP000824175">
    <property type="component" value="Unassembled WGS sequence"/>
</dbReference>
<feature type="transmembrane region" description="Helical" evidence="1">
    <location>
        <begin position="100"/>
        <end position="123"/>
    </location>
</feature>
<dbReference type="InterPro" id="IPR010390">
    <property type="entry name" value="ABC-2_transporter-like"/>
</dbReference>
<accession>A0A9D1HQ19</accession>
<feature type="transmembrane region" description="Helical" evidence="1">
    <location>
        <begin position="226"/>
        <end position="248"/>
    </location>
</feature>
<evidence type="ECO:0000313" key="2">
    <source>
        <dbReference type="EMBL" id="HIU13837.1"/>
    </source>
</evidence>
<keyword evidence="1" id="KW-0472">Membrane</keyword>
<keyword evidence="1" id="KW-0812">Transmembrane</keyword>
<keyword evidence="1" id="KW-1133">Transmembrane helix</keyword>
<sequence length="260" mass="29582">MAVLRMFVRVSWAKAMEYKADFGFMAMTILLNLASSILFWVFLSASSLTIVDWSYPELVIYACVMTLGQTFGEFFFGLGELPYAIMSGQIDVWMTKPLSVYAMLVGANLNLGYILAKFVLAAISLGMGIIYFQIPIAFTMVVFMFILMIIGTLVNQLFQLAIYALAYWVDKVDFLSQLFYQFQDFLQYPLDCFPNLVRYGLTFVLPYALVSYYPSLALLGRLGENWPMILLLYVIILIIFTFISVTMVRLGEKHYDSNGG</sequence>